<keyword evidence="9" id="KW-1185">Reference proteome</keyword>
<feature type="transmembrane region" description="Helical" evidence="7">
    <location>
        <begin position="286"/>
        <end position="305"/>
    </location>
</feature>
<dbReference type="PANTHER" id="PTHR43163:SF6">
    <property type="entry name" value="DIPEPTIDE TRANSPORT SYSTEM PERMEASE PROTEIN DPPB-RELATED"/>
    <property type="match status" value="1"/>
</dbReference>
<evidence type="ECO:0000313" key="9">
    <source>
        <dbReference type="Proteomes" id="UP000060699"/>
    </source>
</evidence>
<keyword evidence="3" id="KW-1003">Cell membrane</keyword>
<gene>
    <name evidence="8" type="ORF">RD2015_2540</name>
</gene>
<comment type="subcellular location">
    <subcellularLocation>
        <location evidence="1 7">Cell membrane</location>
        <topology evidence="1 7">Multi-pass membrane protein</topology>
    </subcellularLocation>
</comment>
<dbReference type="PANTHER" id="PTHR43163">
    <property type="entry name" value="DIPEPTIDE TRANSPORT SYSTEM PERMEASE PROTEIN DPPB-RELATED"/>
    <property type="match status" value="1"/>
</dbReference>
<dbReference type="AlphaFoldDB" id="A0A0U3L6V2"/>
<evidence type="ECO:0000256" key="7">
    <source>
        <dbReference type="RuleBase" id="RU363032"/>
    </source>
</evidence>
<dbReference type="RefSeq" id="WP_116001538.1">
    <property type="nucleotide sequence ID" value="NZ_CP013729.1"/>
</dbReference>
<proteinExistence type="inferred from homology"/>
<comment type="similarity">
    <text evidence="7">Belongs to the binding-protein-dependent transport system permease family.</text>
</comment>
<evidence type="ECO:0000256" key="3">
    <source>
        <dbReference type="ARBA" id="ARBA00022475"/>
    </source>
</evidence>
<dbReference type="InterPro" id="IPR035906">
    <property type="entry name" value="MetI-like_sf"/>
</dbReference>
<evidence type="ECO:0000313" key="8">
    <source>
        <dbReference type="EMBL" id="ALV07006.1"/>
    </source>
</evidence>
<evidence type="ECO:0000256" key="1">
    <source>
        <dbReference type="ARBA" id="ARBA00004651"/>
    </source>
</evidence>
<dbReference type="GO" id="GO:0005886">
    <property type="term" value="C:plasma membrane"/>
    <property type="evidence" value="ECO:0007669"/>
    <property type="project" value="UniProtKB-SubCell"/>
</dbReference>
<dbReference type="EMBL" id="CP013729">
    <property type="protein sequence ID" value="ALV07006.1"/>
    <property type="molecule type" value="Genomic_DNA"/>
</dbReference>
<dbReference type="GO" id="GO:0071916">
    <property type="term" value="F:dipeptide transmembrane transporter activity"/>
    <property type="evidence" value="ECO:0007669"/>
    <property type="project" value="TreeGrafter"/>
</dbReference>
<keyword evidence="2 7" id="KW-0813">Transport</keyword>
<accession>A0A0U3L6V2</accession>
<dbReference type="Pfam" id="PF00528">
    <property type="entry name" value="BPD_transp_1"/>
    <property type="match status" value="1"/>
</dbReference>
<dbReference type="Gene3D" id="1.10.3720.10">
    <property type="entry name" value="MetI-like"/>
    <property type="match status" value="1"/>
</dbReference>
<organism evidence="8 9">
    <name type="scientific">Roseateles depolymerans</name>
    <dbReference type="NCBI Taxonomy" id="76731"/>
    <lineage>
        <taxon>Bacteria</taxon>
        <taxon>Pseudomonadati</taxon>
        <taxon>Pseudomonadota</taxon>
        <taxon>Betaproteobacteria</taxon>
        <taxon>Burkholderiales</taxon>
        <taxon>Sphaerotilaceae</taxon>
        <taxon>Roseateles</taxon>
    </lineage>
</organism>
<feature type="transmembrane region" description="Helical" evidence="7">
    <location>
        <begin position="186"/>
        <end position="206"/>
    </location>
</feature>
<dbReference type="InterPro" id="IPR000515">
    <property type="entry name" value="MetI-like"/>
</dbReference>
<dbReference type="PROSITE" id="PS50928">
    <property type="entry name" value="ABC_TM1"/>
    <property type="match status" value="1"/>
</dbReference>
<dbReference type="KEGG" id="rdp:RD2015_2540"/>
<dbReference type="Proteomes" id="UP000060699">
    <property type="component" value="Chromosome"/>
</dbReference>
<dbReference type="SUPFAM" id="SSF161098">
    <property type="entry name" value="MetI-like"/>
    <property type="match status" value="1"/>
</dbReference>
<sequence length="323" mass="34219">MMNTPYRRWTALLLRRVGQAVALALVVGTLSFAMMRSLPGDMATRVAAGRYGYDLVSAAAAAQVRQELHLDQAWPQALLGWWQQLLSLDLGQSLVTGEPVWEEVAGHLGATLHLTGAALLLALLMGLPAAWWSANHPGGWADRALSAVTVVLRGTPAFLVAVLLMLLAAVQLGMLPAAGSHQEGAWLLPALTLALPLAAGCARVGAQALREARQLPSHRFARTKGLDDDQADWRHALRHAALPVVAYMGVQAVVLAEGAVVVESLFAWPGIGHALVHGVFGRDVPVVQGAALCMGLLFITFNLVLDALQAVLDPRQVQPGVSA</sequence>
<feature type="transmembrane region" description="Helical" evidence="7">
    <location>
        <begin position="144"/>
        <end position="174"/>
    </location>
</feature>
<evidence type="ECO:0000256" key="6">
    <source>
        <dbReference type="ARBA" id="ARBA00023136"/>
    </source>
</evidence>
<keyword evidence="6 7" id="KW-0472">Membrane</keyword>
<evidence type="ECO:0000256" key="2">
    <source>
        <dbReference type="ARBA" id="ARBA00022448"/>
    </source>
</evidence>
<name>A0A0U3L6V2_9BURK</name>
<keyword evidence="5 7" id="KW-1133">Transmembrane helix</keyword>
<feature type="transmembrane region" description="Helical" evidence="7">
    <location>
        <begin position="110"/>
        <end position="132"/>
    </location>
</feature>
<evidence type="ECO:0000256" key="4">
    <source>
        <dbReference type="ARBA" id="ARBA00022692"/>
    </source>
</evidence>
<reference evidence="8 9" key="1">
    <citation type="submission" date="2015-12" db="EMBL/GenBank/DDBJ databases">
        <title>Complete genome of Roseateles depolymerans KCTC 42856.</title>
        <authorList>
            <person name="Kim K.M."/>
        </authorList>
    </citation>
    <scope>NUCLEOTIDE SEQUENCE [LARGE SCALE GENOMIC DNA]</scope>
    <source>
        <strain evidence="8 9">KCTC 42856</strain>
    </source>
</reference>
<dbReference type="PATRIC" id="fig|76731.3.peg.2599"/>
<feature type="transmembrane region" description="Helical" evidence="7">
    <location>
        <begin position="244"/>
        <end position="266"/>
    </location>
</feature>
<dbReference type="STRING" id="76731.RD2015_2540"/>
<keyword evidence="4 7" id="KW-0812">Transmembrane</keyword>
<protein>
    <submittedName>
        <fullName evidence="8">Binding-protein-dependent transport systems inner membrane component</fullName>
    </submittedName>
</protein>
<evidence type="ECO:0000256" key="5">
    <source>
        <dbReference type="ARBA" id="ARBA00022989"/>
    </source>
</evidence>
<dbReference type="OrthoDB" id="9803623at2"/>